<keyword evidence="2" id="KW-0805">Transcription regulation</keyword>
<keyword evidence="3" id="KW-0238">DNA-binding</keyword>
<keyword evidence="5" id="KW-0539">Nucleus</keyword>
<proteinExistence type="predicted"/>
<dbReference type="OrthoDB" id="10072024at2759"/>
<dbReference type="PANTHER" id="PTHR34067">
    <property type="entry name" value="OS04G0193200 PROTEIN"/>
    <property type="match status" value="1"/>
</dbReference>
<dbReference type="SUPFAM" id="SSF54171">
    <property type="entry name" value="DNA-binding domain"/>
    <property type="match status" value="2"/>
</dbReference>
<sequence>MDNGVASPELPEWLPDGWIMKTVSRKDGIVDLGAVALPTGISRHFIFGAFASYVSPVSRRTFRSRDEVLHYLNFESSDAIEAVKTICEEAKRSDVVGNQISPIWLPSGWILEIKTRKSGTKAGKKYKCYFDPFTGCRHYSKAEVFRHLNGEESCKFTTKKKKPPGVKPEEKHLCKFASDQKSISVDFRDDAIVENYPDGLPSSCIEEVKYRGNASKLGKDPVRDQKEVTRIIQMENSLIAAQGRESKRSREDDPDGELAQCSSRSGAKSGELALMMRRASKRLAGLEPDHVLSTEDIDRTLKRGRRSAQSRSSIVPTPFIDICDLEADSPEVNHGSLGKQFGSVEKAGAADTVAESAVTPPFNDYMLDQCIEFSIKKSLLPAQDANGRVKMLCKRTSTRNVPSFGPISMPTASCDLW</sequence>
<comment type="subcellular location">
    <subcellularLocation>
        <location evidence="1">Nucleus</location>
    </subcellularLocation>
</comment>
<dbReference type="PROSITE" id="PS50982">
    <property type="entry name" value="MBD"/>
    <property type="match status" value="2"/>
</dbReference>
<evidence type="ECO:0000256" key="1">
    <source>
        <dbReference type="ARBA" id="ARBA00004123"/>
    </source>
</evidence>
<evidence type="ECO:0000256" key="4">
    <source>
        <dbReference type="ARBA" id="ARBA00023163"/>
    </source>
</evidence>
<name>A0A7I8KE41_SPIIN</name>
<dbReference type="AlphaFoldDB" id="A0A7I8KE41"/>
<feature type="domain" description="MBD" evidence="7">
    <location>
        <begin position="95"/>
        <end position="163"/>
    </location>
</feature>
<keyword evidence="4" id="KW-0804">Transcription</keyword>
<dbReference type="Proteomes" id="UP000663760">
    <property type="component" value="Chromosome 4"/>
</dbReference>
<evidence type="ECO:0000256" key="2">
    <source>
        <dbReference type="ARBA" id="ARBA00023015"/>
    </source>
</evidence>
<evidence type="ECO:0000256" key="6">
    <source>
        <dbReference type="SAM" id="MobiDB-lite"/>
    </source>
</evidence>
<dbReference type="PANTHER" id="PTHR34067:SF20">
    <property type="entry name" value="OS08G0206700 PROTEIN"/>
    <property type="match status" value="1"/>
</dbReference>
<gene>
    <name evidence="8" type="ORF">SI8410_04005926</name>
</gene>
<evidence type="ECO:0000313" key="8">
    <source>
        <dbReference type="EMBL" id="CAA7395265.1"/>
    </source>
</evidence>
<dbReference type="InterPro" id="IPR038945">
    <property type="entry name" value="MBD13-like"/>
</dbReference>
<evidence type="ECO:0000313" key="9">
    <source>
        <dbReference type="Proteomes" id="UP000663760"/>
    </source>
</evidence>
<reference evidence="8" key="1">
    <citation type="submission" date="2020-02" db="EMBL/GenBank/DDBJ databases">
        <authorList>
            <person name="Scholz U."/>
            <person name="Mascher M."/>
            <person name="Fiebig A."/>
        </authorList>
    </citation>
    <scope>NUCLEOTIDE SEQUENCE</scope>
</reference>
<protein>
    <recommendedName>
        <fullName evidence="7">MBD domain-containing protein</fullName>
    </recommendedName>
</protein>
<dbReference type="InterPro" id="IPR001739">
    <property type="entry name" value="Methyl_CpG_DNA-bd"/>
</dbReference>
<keyword evidence="9" id="KW-1185">Reference proteome</keyword>
<dbReference type="GO" id="GO:0005634">
    <property type="term" value="C:nucleus"/>
    <property type="evidence" value="ECO:0007669"/>
    <property type="project" value="UniProtKB-SubCell"/>
</dbReference>
<feature type="domain" description="MBD" evidence="7">
    <location>
        <begin position="4"/>
        <end position="93"/>
    </location>
</feature>
<feature type="region of interest" description="Disordered" evidence="6">
    <location>
        <begin position="240"/>
        <end position="267"/>
    </location>
</feature>
<dbReference type="GO" id="GO:0003677">
    <property type="term" value="F:DNA binding"/>
    <property type="evidence" value="ECO:0007669"/>
    <property type="project" value="UniProtKB-KW"/>
</dbReference>
<dbReference type="InterPro" id="IPR016177">
    <property type="entry name" value="DNA-bd_dom_sf"/>
</dbReference>
<dbReference type="Gene3D" id="3.30.890.10">
    <property type="entry name" value="Methyl-cpg-binding Protein 2, Chain A"/>
    <property type="match status" value="2"/>
</dbReference>
<organism evidence="8 9">
    <name type="scientific">Spirodela intermedia</name>
    <name type="common">Intermediate duckweed</name>
    <dbReference type="NCBI Taxonomy" id="51605"/>
    <lineage>
        <taxon>Eukaryota</taxon>
        <taxon>Viridiplantae</taxon>
        <taxon>Streptophyta</taxon>
        <taxon>Embryophyta</taxon>
        <taxon>Tracheophyta</taxon>
        <taxon>Spermatophyta</taxon>
        <taxon>Magnoliopsida</taxon>
        <taxon>Liliopsida</taxon>
        <taxon>Araceae</taxon>
        <taxon>Lemnoideae</taxon>
        <taxon>Spirodela</taxon>
    </lineage>
</organism>
<evidence type="ECO:0000256" key="5">
    <source>
        <dbReference type="ARBA" id="ARBA00023242"/>
    </source>
</evidence>
<dbReference type="Pfam" id="PF01429">
    <property type="entry name" value="MBD"/>
    <property type="match status" value="2"/>
</dbReference>
<accession>A0A7I8KE41</accession>
<evidence type="ECO:0000259" key="7">
    <source>
        <dbReference type="PROSITE" id="PS50982"/>
    </source>
</evidence>
<evidence type="ECO:0000256" key="3">
    <source>
        <dbReference type="ARBA" id="ARBA00023125"/>
    </source>
</evidence>
<dbReference type="EMBL" id="LR746267">
    <property type="protein sequence ID" value="CAA7395265.1"/>
    <property type="molecule type" value="Genomic_DNA"/>
</dbReference>